<evidence type="ECO:0000313" key="3">
    <source>
        <dbReference type="Proteomes" id="UP001558713"/>
    </source>
</evidence>
<proteinExistence type="predicted"/>
<gene>
    <name evidence="2" type="ORF">V5N11_016004</name>
</gene>
<keyword evidence="1" id="KW-0732">Signal</keyword>
<feature type="chain" id="PRO_5044745341" evidence="1">
    <location>
        <begin position="20"/>
        <end position="106"/>
    </location>
</feature>
<feature type="signal peptide" evidence="1">
    <location>
        <begin position="1"/>
        <end position="19"/>
    </location>
</feature>
<protein>
    <submittedName>
        <fullName evidence="2">Uncharacterized protein</fullName>
    </submittedName>
</protein>
<comment type="caution">
    <text evidence="2">The sequence shown here is derived from an EMBL/GenBank/DDBJ whole genome shotgun (WGS) entry which is preliminary data.</text>
</comment>
<dbReference type="AlphaFoldDB" id="A0ABD1A324"/>
<reference evidence="2 3" key="1">
    <citation type="submission" date="2024-04" db="EMBL/GenBank/DDBJ databases">
        <title>Genome assembly C_amara_ONT_v2.</title>
        <authorList>
            <person name="Yant L."/>
            <person name="Moore C."/>
            <person name="Slenker M."/>
        </authorList>
    </citation>
    <scope>NUCLEOTIDE SEQUENCE [LARGE SCALE GENOMIC DNA]</scope>
    <source>
        <tissue evidence="2">Leaf</tissue>
    </source>
</reference>
<evidence type="ECO:0000313" key="2">
    <source>
        <dbReference type="EMBL" id="KAL1194155.1"/>
    </source>
</evidence>
<dbReference type="Proteomes" id="UP001558713">
    <property type="component" value="Unassembled WGS sequence"/>
</dbReference>
<organism evidence="2 3">
    <name type="scientific">Cardamine amara subsp. amara</name>
    <dbReference type="NCBI Taxonomy" id="228776"/>
    <lineage>
        <taxon>Eukaryota</taxon>
        <taxon>Viridiplantae</taxon>
        <taxon>Streptophyta</taxon>
        <taxon>Embryophyta</taxon>
        <taxon>Tracheophyta</taxon>
        <taxon>Spermatophyta</taxon>
        <taxon>Magnoliopsida</taxon>
        <taxon>eudicotyledons</taxon>
        <taxon>Gunneridae</taxon>
        <taxon>Pentapetalae</taxon>
        <taxon>rosids</taxon>
        <taxon>malvids</taxon>
        <taxon>Brassicales</taxon>
        <taxon>Brassicaceae</taxon>
        <taxon>Cardamineae</taxon>
        <taxon>Cardamine</taxon>
    </lineage>
</organism>
<sequence>MTPTTLALFFVSLIIIGTATDVALATKEFQFFPTSQEHNEKSLVFTVEGTTALNRSSRNKDKSRELSKMLFDVRSSSVGCNNDCETACCDCNIEQQPPVCVQCCRI</sequence>
<evidence type="ECO:0000256" key="1">
    <source>
        <dbReference type="SAM" id="SignalP"/>
    </source>
</evidence>
<dbReference type="EMBL" id="JBANAX010000761">
    <property type="protein sequence ID" value="KAL1194155.1"/>
    <property type="molecule type" value="Genomic_DNA"/>
</dbReference>
<keyword evidence="3" id="KW-1185">Reference proteome</keyword>
<name>A0ABD1A324_CARAN</name>
<accession>A0ABD1A324</accession>